<sequence length="78" mass="8597">MSPFEPPVGHDELKVVPLGSQFEVTCVKPVGRPKVRIWWEDPSGRVISDTGRIRVDDSQLIVDGAKKSDTGNYTCVAE</sequence>
<dbReference type="EMBL" id="KK113208">
    <property type="protein sequence ID" value="KFM59568.1"/>
    <property type="molecule type" value="Genomic_DNA"/>
</dbReference>
<dbReference type="OrthoDB" id="2413561at2759"/>
<name>A0A087T379_STEMI</name>
<dbReference type="SUPFAM" id="SSF48726">
    <property type="entry name" value="Immunoglobulin"/>
    <property type="match status" value="1"/>
</dbReference>
<proteinExistence type="predicted"/>
<evidence type="ECO:0000313" key="2">
    <source>
        <dbReference type="EMBL" id="KFM59568.1"/>
    </source>
</evidence>
<accession>A0A087T379</accession>
<feature type="domain" description="Ig-like" evidence="1">
    <location>
        <begin position="6"/>
        <end position="78"/>
    </location>
</feature>
<protein>
    <recommendedName>
        <fullName evidence="1">Ig-like domain-containing protein</fullName>
    </recommendedName>
</protein>
<keyword evidence="3" id="KW-1185">Reference proteome</keyword>
<dbReference type="PROSITE" id="PS50835">
    <property type="entry name" value="IG_LIKE"/>
    <property type="match status" value="1"/>
</dbReference>
<dbReference type="Proteomes" id="UP000054359">
    <property type="component" value="Unassembled WGS sequence"/>
</dbReference>
<organism evidence="2 3">
    <name type="scientific">Stegodyphus mimosarum</name>
    <name type="common">African social velvet spider</name>
    <dbReference type="NCBI Taxonomy" id="407821"/>
    <lineage>
        <taxon>Eukaryota</taxon>
        <taxon>Metazoa</taxon>
        <taxon>Ecdysozoa</taxon>
        <taxon>Arthropoda</taxon>
        <taxon>Chelicerata</taxon>
        <taxon>Arachnida</taxon>
        <taxon>Araneae</taxon>
        <taxon>Araneomorphae</taxon>
        <taxon>Entelegynae</taxon>
        <taxon>Eresoidea</taxon>
        <taxon>Eresidae</taxon>
        <taxon>Stegodyphus</taxon>
    </lineage>
</organism>
<gene>
    <name evidence="2" type="ORF">X975_12153</name>
</gene>
<evidence type="ECO:0000313" key="3">
    <source>
        <dbReference type="Proteomes" id="UP000054359"/>
    </source>
</evidence>
<evidence type="ECO:0000259" key="1">
    <source>
        <dbReference type="PROSITE" id="PS50835"/>
    </source>
</evidence>
<feature type="non-terminal residue" evidence="2">
    <location>
        <position position="78"/>
    </location>
</feature>
<dbReference type="STRING" id="407821.A0A087T379"/>
<dbReference type="AlphaFoldDB" id="A0A087T379"/>
<dbReference type="InterPro" id="IPR036179">
    <property type="entry name" value="Ig-like_dom_sf"/>
</dbReference>
<dbReference type="Gene3D" id="2.60.40.10">
    <property type="entry name" value="Immunoglobulins"/>
    <property type="match status" value="1"/>
</dbReference>
<dbReference type="Pfam" id="PF13927">
    <property type="entry name" value="Ig_3"/>
    <property type="match status" value="1"/>
</dbReference>
<dbReference type="InterPro" id="IPR013783">
    <property type="entry name" value="Ig-like_fold"/>
</dbReference>
<dbReference type="InterPro" id="IPR007110">
    <property type="entry name" value="Ig-like_dom"/>
</dbReference>
<reference evidence="2 3" key="1">
    <citation type="submission" date="2013-11" db="EMBL/GenBank/DDBJ databases">
        <title>Genome sequencing of Stegodyphus mimosarum.</title>
        <authorList>
            <person name="Bechsgaard J."/>
        </authorList>
    </citation>
    <scope>NUCLEOTIDE SEQUENCE [LARGE SCALE GENOMIC DNA]</scope>
</reference>